<name>A0A645B2A9_9ZZZZ</name>
<comment type="subcellular location">
    <subcellularLocation>
        <location evidence="1">Cell membrane</location>
        <topology evidence="1">Multi-pass membrane protein</topology>
    </subcellularLocation>
</comment>
<accession>A0A645B2A9</accession>
<feature type="transmembrane region" description="Helical" evidence="7">
    <location>
        <begin position="148"/>
        <end position="164"/>
    </location>
</feature>
<keyword evidence="5 7" id="KW-1133">Transmembrane helix</keyword>
<reference evidence="8" key="1">
    <citation type="submission" date="2019-08" db="EMBL/GenBank/DDBJ databases">
        <authorList>
            <person name="Kucharzyk K."/>
            <person name="Murdoch R.W."/>
            <person name="Higgins S."/>
            <person name="Loffler F."/>
        </authorList>
    </citation>
    <scope>NUCLEOTIDE SEQUENCE</scope>
</reference>
<evidence type="ECO:0000256" key="4">
    <source>
        <dbReference type="ARBA" id="ARBA00022692"/>
    </source>
</evidence>
<evidence type="ECO:0000256" key="7">
    <source>
        <dbReference type="SAM" id="Phobius"/>
    </source>
</evidence>
<keyword evidence="3" id="KW-1003">Cell membrane</keyword>
<dbReference type="EMBL" id="VSSQ01017348">
    <property type="protein sequence ID" value="MPM59549.1"/>
    <property type="molecule type" value="Genomic_DNA"/>
</dbReference>
<evidence type="ECO:0000256" key="1">
    <source>
        <dbReference type="ARBA" id="ARBA00004651"/>
    </source>
</evidence>
<feature type="transmembrane region" description="Helical" evidence="7">
    <location>
        <begin position="7"/>
        <end position="29"/>
    </location>
</feature>
<dbReference type="InterPro" id="IPR003370">
    <property type="entry name" value="Chromate_transpt"/>
</dbReference>
<comment type="similarity">
    <text evidence="2">Belongs to the chromate ion transporter (CHR) (TC 2.A.51) family.</text>
</comment>
<evidence type="ECO:0000313" key="8">
    <source>
        <dbReference type="EMBL" id="MPM59549.1"/>
    </source>
</evidence>
<protein>
    <recommendedName>
        <fullName evidence="9">Chromate transport protein</fullName>
    </recommendedName>
</protein>
<sequence>MIYIQLFFEFFKTGLFAVGGGMATLPFLYDIAYKTGWFTSGQLADMIAVSESTPGPIGVNMATYVGFTTAGIGGAIIATIGLVTPSIIIILIISYFLKSFRENKYVDAAFYGLRPASTGLIAAAGMTVVTITLLQMDLFKSSGKILDLVNWKSLILAIIIYVLSNNVKQTKKLHPVFFIAGSAIVGILFGFAGV</sequence>
<evidence type="ECO:0000256" key="3">
    <source>
        <dbReference type="ARBA" id="ARBA00022475"/>
    </source>
</evidence>
<dbReference type="PANTHER" id="PTHR43663:SF1">
    <property type="entry name" value="CHROMATE TRANSPORTER"/>
    <property type="match status" value="1"/>
</dbReference>
<feature type="transmembrane region" description="Helical" evidence="7">
    <location>
        <begin position="118"/>
        <end position="136"/>
    </location>
</feature>
<dbReference type="GO" id="GO:0015109">
    <property type="term" value="F:chromate transmembrane transporter activity"/>
    <property type="evidence" value="ECO:0007669"/>
    <property type="project" value="InterPro"/>
</dbReference>
<evidence type="ECO:0000256" key="6">
    <source>
        <dbReference type="ARBA" id="ARBA00023136"/>
    </source>
</evidence>
<dbReference type="PANTHER" id="PTHR43663">
    <property type="entry name" value="CHROMATE TRANSPORT PROTEIN-RELATED"/>
    <property type="match status" value="1"/>
</dbReference>
<dbReference type="AlphaFoldDB" id="A0A645B2A9"/>
<gene>
    <name evidence="8" type="ORF">SDC9_106393</name>
</gene>
<feature type="transmembrane region" description="Helical" evidence="7">
    <location>
        <begin position="70"/>
        <end position="97"/>
    </location>
</feature>
<evidence type="ECO:0000256" key="2">
    <source>
        <dbReference type="ARBA" id="ARBA00005262"/>
    </source>
</evidence>
<keyword evidence="4 7" id="KW-0812">Transmembrane</keyword>
<feature type="transmembrane region" description="Helical" evidence="7">
    <location>
        <begin position="176"/>
        <end position="193"/>
    </location>
</feature>
<dbReference type="InterPro" id="IPR052518">
    <property type="entry name" value="CHR_Transporter"/>
</dbReference>
<proteinExistence type="inferred from homology"/>
<keyword evidence="6 7" id="KW-0472">Membrane</keyword>
<evidence type="ECO:0000256" key="5">
    <source>
        <dbReference type="ARBA" id="ARBA00022989"/>
    </source>
</evidence>
<comment type="caution">
    <text evidence="8">The sequence shown here is derived from an EMBL/GenBank/DDBJ whole genome shotgun (WGS) entry which is preliminary data.</text>
</comment>
<organism evidence="8">
    <name type="scientific">bioreactor metagenome</name>
    <dbReference type="NCBI Taxonomy" id="1076179"/>
    <lineage>
        <taxon>unclassified sequences</taxon>
        <taxon>metagenomes</taxon>
        <taxon>ecological metagenomes</taxon>
    </lineage>
</organism>
<dbReference type="GO" id="GO:0005886">
    <property type="term" value="C:plasma membrane"/>
    <property type="evidence" value="ECO:0007669"/>
    <property type="project" value="UniProtKB-SubCell"/>
</dbReference>
<evidence type="ECO:0008006" key="9">
    <source>
        <dbReference type="Google" id="ProtNLM"/>
    </source>
</evidence>
<dbReference type="Pfam" id="PF02417">
    <property type="entry name" value="Chromate_transp"/>
    <property type="match status" value="1"/>
</dbReference>